<evidence type="ECO:0000313" key="2">
    <source>
        <dbReference type="EMBL" id="MBT0963223.1"/>
    </source>
</evidence>
<dbReference type="AlphaFoldDB" id="A0A944DF23"/>
<gene>
    <name evidence="2" type="ORF">I8J34_18735</name>
</gene>
<feature type="compositionally biased region" description="Basic residues" evidence="1">
    <location>
        <begin position="31"/>
        <end position="41"/>
    </location>
</feature>
<keyword evidence="3" id="KW-1185">Reference proteome</keyword>
<sequence>MTVRRPIRDALRASIEDEDAALAKRLPTGAAKRRASVKRSTRMVARQAQPTGPVAAAKPVEVTLSVDEARRLKALRDQLREQGRTVSRGDLIRLAVDLLAMGDIEAVGARLAALPPLAKKGK</sequence>
<dbReference type="RefSeq" id="WP_214363159.1">
    <property type="nucleotide sequence ID" value="NZ_JAEKFT010000026.1"/>
</dbReference>
<evidence type="ECO:0000256" key="1">
    <source>
        <dbReference type="SAM" id="MobiDB-lite"/>
    </source>
</evidence>
<organism evidence="2 3">
    <name type="scientific">Denitromonas iodatirespirans</name>
    <dbReference type="NCBI Taxonomy" id="2795389"/>
    <lineage>
        <taxon>Bacteria</taxon>
        <taxon>Pseudomonadati</taxon>
        <taxon>Pseudomonadota</taxon>
        <taxon>Betaproteobacteria</taxon>
        <taxon>Rhodocyclales</taxon>
        <taxon>Zoogloeaceae</taxon>
        <taxon>Denitromonas</taxon>
    </lineage>
</organism>
<comment type="caution">
    <text evidence="2">The sequence shown here is derived from an EMBL/GenBank/DDBJ whole genome shotgun (WGS) entry which is preliminary data.</text>
</comment>
<reference evidence="3" key="1">
    <citation type="journal article" date="2022" name="ISME J.">
        <title>Genetic and phylogenetic analysis of dissimilatory iodate-reducing bacteria identifies potential niches across the world's oceans.</title>
        <authorList>
            <person name="Reyes-Umana V."/>
            <person name="Henning Z."/>
            <person name="Lee K."/>
            <person name="Barnum T.P."/>
            <person name="Coates J.D."/>
        </authorList>
    </citation>
    <scope>NUCLEOTIDE SEQUENCE [LARGE SCALE GENOMIC DNA]</scope>
    <source>
        <strain evidence="3">IR12</strain>
    </source>
</reference>
<dbReference type="EMBL" id="JAEKFT010000026">
    <property type="protein sequence ID" value="MBT0963223.1"/>
    <property type="molecule type" value="Genomic_DNA"/>
</dbReference>
<proteinExistence type="predicted"/>
<name>A0A944DF23_DENI1</name>
<feature type="region of interest" description="Disordered" evidence="1">
    <location>
        <begin position="26"/>
        <end position="54"/>
    </location>
</feature>
<accession>A0A944DF23</accession>
<protein>
    <submittedName>
        <fullName evidence="2">Uncharacterized protein</fullName>
    </submittedName>
</protein>
<evidence type="ECO:0000313" key="3">
    <source>
        <dbReference type="Proteomes" id="UP000694660"/>
    </source>
</evidence>
<dbReference type="Proteomes" id="UP000694660">
    <property type="component" value="Unassembled WGS sequence"/>
</dbReference>